<evidence type="ECO:0000313" key="8">
    <source>
        <dbReference type="EMBL" id="JAV61864.1"/>
    </source>
</evidence>
<feature type="compositionally biased region" description="Low complexity" evidence="6">
    <location>
        <begin position="271"/>
        <end position="283"/>
    </location>
</feature>
<evidence type="ECO:0000256" key="3">
    <source>
        <dbReference type="ARBA" id="ARBA00022690"/>
    </source>
</evidence>
<evidence type="ECO:0000256" key="2">
    <source>
        <dbReference type="ARBA" id="ARBA00022525"/>
    </source>
</evidence>
<evidence type="ECO:0000256" key="5">
    <source>
        <dbReference type="ARBA" id="ARBA00029459"/>
    </source>
</evidence>
<feature type="compositionally biased region" description="Polar residues" evidence="6">
    <location>
        <begin position="284"/>
        <end position="293"/>
    </location>
</feature>
<keyword evidence="4" id="KW-0722">Serine protease inhibitor</keyword>
<feature type="signal peptide" evidence="7">
    <location>
        <begin position="1"/>
        <end position="18"/>
    </location>
</feature>
<dbReference type="EMBL" id="GEZM01081121">
    <property type="protein sequence ID" value="JAV61864.1"/>
    <property type="molecule type" value="Transcribed_RNA"/>
</dbReference>
<dbReference type="InterPro" id="IPR036201">
    <property type="entry name" value="Pacifastin_dom_sf"/>
</dbReference>
<evidence type="ECO:0000256" key="7">
    <source>
        <dbReference type="SAM" id="SignalP"/>
    </source>
</evidence>
<feature type="chain" id="PRO_5012914596" description="Pacifastin domain-containing protein" evidence="7">
    <location>
        <begin position="19"/>
        <end position="293"/>
    </location>
</feature>
<dbReference type="SUPFAM" id="SSF57283">
    <property type="entry name" value="PMP inhibitors"/>
    <property type="match status" value="1"/>
</dbReference>
<dbReference type="GO" id="GO:0005576">
    <property type="term" value="C:extracellular region"/>
    <property type="evidence" value="ECO:0007669"/>
    <property type="project" value="UniProtKB-SubCell"/>
</dbReference>
<evidence type="ECO:0000256" key="4">
    <source>
        <dbReference type="ARBA" id="ARBA00022900"/>
    </source>
</evidence>
<dbReference type="GO" id="GO:0004867">
    <property type="term" value="F:serine-type endopeptidase inhibitor activity"/>
    <property type="evidence" value="ECO:0007669"/>
    <property type="project" value="UniProtKB-KW"/>
</dbReference>
<sequence>MKSVSILCLGLLFGVVFADESCRIGETKQGECELCECLVLQDGIVDWYCTQKDCGHYYHNRFKRGSEKCPLGDHKIGECHNCRCIAVDGEGGTDWACLQSSCTQKVEVPKREKGECGEGETKRDRCRSCTCISDSADSLSKWVCYDSCSRREGNKELPCKLGTIRRTPCQECRCGFSGGRTFWTCIRHQCNETLRSRNELVRLRRDTTIASDLINTPCALNDSFKLDCNTCYCKSDKTGYLCTSFTCSAESTNSSLAVNSTMETVTQSVDPTPETVTPLETTTNSNVSSSPQR</sequence>
<evidence type="ECO:0008006" key="9">
    <source>
        <dbReference type="Google" id="ProtNLM"/>
    </source>
</evidence>
<evidence type="ECO:0000256" key="6">
    <source>
        <dbReference type="SAM" id="MobiDB-lite"/>
    </source>
</evidence>
<accession>A0A1Y1KKL2</accession>
<comment type="similarity">
    <text evidence="5">Belongs to the protease inhibitor I19 family.</text>
</comment>
<organism evidence="8">
    <name type="scientific">Photinus pyralis</name>
    <name type="common">Common eastern firefly</name>
    <name type="synonym">Lampyris pyralis</name>
    <dbReference type="NCBI Taxonomy" id="7054"/>
    <lineage>
        <taxon>Eukaryota</taxon>
        <taxon>Metazoa</taxon>
        <taxon>Ecdysozoa</taxon>
        <taxon>Arthropoda</taxon>
        <taxon>Hexapoda</taxon>
        <taxon>Insecta</taxon>
        <taxon>Pterygota</taxon>
        <taxon>Neoptera</taxon>
        <taxon>Endopterygota</taxon>
        <taxon>Coleoptera</taxon>
        <taxon>Polyphaga</taxon>
        <taxon>Elateriformia</taxon>
        <taxon>Elateroidea</taxon>
        <taxon>Lampyridae</taxon>
        <taxon>Lampyrinae</taxon>
        <taxon>Photinus</taxon>
    </lineage>
</organism>
<name>A0A1Y1KKL2_PHOPY</name>
<comment type="subcellular location">
    <subcellularLocation>
        <location evidence="1">Secreted</location>
    </subcellularLocation>
</comment>
<evidence type="ECO:0000256" key="1">
    <source>
        <dbReference type="ARBA" id="ARBA00004613"/>
    </source>
</evidence>
<keyword evidence="7" id="KW-0732">Signal</keyword>
<protein>
    <recommendedName>
        <fullName evidence="9">Pacifastin domain-containing protein</fullName>
    </recommendedName>
</protein>
<keyword evidence="2" id="KW-0964">Secreted</keyword>
<keyword evidence="3" id="KW-0646">Protease inhibitor</keyword>
<reference evidence="8" key="1">
    <citation type="journal article" date="2016" name="Sci. Rep.">
        <title>Molecular characterization of firefly nuptial gifts: a multi-omics approach sheds light on postcopulatory sexual selection.</title>
        <authorList>
            <person name="Al-Wathiqui N."/>
            <person name="Fallon T.R."/>
            <person name="South A."/>
            <person name="Weng J.K."/>
            <person name="Lewis S.M."/>
        </authorList>
    </citation>
    <scope>NUCLEOTIDE SEQUENCE</scope>
</reference>
<feature type="region of interest" description="Disordered" evidence="6">
    <location>
        <begin position="263"/>
        <end position="293"/>
    </location>
</feature>
<dbReference type="AlphaFoldDB" id="A0A1Y1KKL2"/>
<proteinExistence type="inferred from homology"/>